<dbReference type="Proteomes" id="UP000765845">
    <property type="component" value="Unassembled WGS sequence"/>
</dbReference>
<evidence type="ECO:0000259" key="4">
    <source>
        <dbReference type="PROSITE" id="PS01124"/>
    </source>
</evidence>
<name>A0ABX1GJ40_9GAMM</name>
<dbReference type="PANTHER" id="PTHR47894:SF1">
    <property type="entry name" value="HTH-TYPE TRANSCRIPTIONAL REGULATOR VQSM"/>
    <property type="match status" value="1"/>
</dbReference>
<dbReference type="PROSITE" id="PS01124">
    <property type="entry name" value="HTH_ARAC_FAMILY_2"/>
    <property type="match status" value="1"/>
</dbReference>
<reference evidence="5 6" key="1">
    <citation type="submission" date="2020-04" db="EMBL/GenBank/DDBJ databases">
        <authorList>
            <person name="Yoon J."/>
        </authorList>
    </citation>
    <scope>NUCLEOTIDE SEQUENCE [LARGE SCALE GENOMIC DNA]</scope>
    <source>
        <strain evidence="5 6">KMU-166</strain>
    </source>
</reference>
<evidence type="ECO:0000256" key="2">
    <source>
        <dbReference type="ARBA" id="ARBA00023125"/>
    </source>
</evidence>
<organism evidence="5 6">
    <name type="scientific">Spongiibacter thalassae</name>
    <dbReference type="NCBI Taxonomy" id="2721624"/>
    <lineage>
        <taxon>Bacteria</taxon>
        <taxon>Pseudomonadati</taxon>
        <taxon>Pseudomonadota</taxon>
        <taxon>Gammaproteobacteria</taxon>
        <taxon>Cellvibrionales</taxon>
        <taxon>Spongiibacteraceae</taxon>
        <taxon>Spongiibacter</taxon>
    </lineage>
</organism>
<evidence type="ECO:0000313" key="5">
    <source>
        <dbReference type="EMBL" id="NKI19249.1"/>
    </source>
</evidence>
<proteinExistence type="predicted"/>
<sequence length="349" mass="39741">MQLLLTKHITDRLLTSLNSILQDHYPHIDRANLGLQCELKKIRWWVIDEDSNLDILYRLCAQLRRTHIPDIALQLAHHALLTDLGMMGYAMLTSRNLEQAVLIAGHALEQAEYPVKSSVVIRDDIAEVHFRCDNLNPEYRRILLDIGTLSAWRYIQALIPEGRHMVPSAVFVSTSKDPLSERHSHYYGCEVTFNAQSDCICIPASSLLRRIPTGDSQLLRDCNLQMHHVMNALPSSGGIVGKVKTILFEQPQDCAFKLDDTARLLNMNPNTLRRQLIEKGTSFRALSNEVRMELASQYLVQTAMPIKQIAYQLCYHEPNNFIRAFKACRGLSPLQYRKQSVAESVTHGQ</sequence>
<evidence type="ECO:0000256" key="1">
    <source>
        <dbReference type="ARBA" id="ARBA00023015"/>
    </source>
</evidence>
<gene>
    <name evidence="5" type="ORF">HCU74_17720</name>
</gene>
<dbReference type="Pfam" id="PF12625">
    <property type="entry name" value="Arabinose_bd"/>
    <property type="match status" value="1"/>
</dbReference>
<dbReference type="InterPro" id="IPR009057">
    <property type="entry name" value="Homeodomain-like_sf"/>
</dbReference>
<dbReference type="InterPro" id="IPR032687">
    <property type="entry name" value="AraC-type_N"/>
</dbReference>
<dbReference type="RefSeq" id="WP_168451773.1">
    <property type="nucleotide sequence ID" value="NZ_JAAWWK010000007.1"/>
</dbReference>
<accession>A0ABX1GJ40</accession>
<dbReference type="EMBL" id="JAAWWK010000007">
    <property type="protein sequence ID" value="NKI19249.1"/>
    <property type="molecule type" value="Genomic_DNA"/>
</dbReference>
<keyword evidence="3" id="KW-0804">Transcription</keyword>
<dbReference type="SUPFAM" id="SSF46689">
    <property type="entry name" value="Homeodomain-like"/>
    <property type="match status" value="1"/>
</dbReference>
<dbReference type="SMART" id="SM00342">
    <property type="entry name" value="HTH_ARAC"/>
    <property type="match status" value="1"/>
</dbReference>
<keyword evidence="2" id="KW-0238">DNA-binding</keyword>
<dbReference type="InterPro" id="IPR018060">
    <property type="entry name" value="HTH_AraC"/>
</dbReference>
<keyword evidence="6" id="KW-1185">Reference proteome</keyword>
<keyword evidence="1" id="KW-0805">Transcription regulation</keyword>
<evidence type="ECO:0000313" key="6">
    <source>
        <dbReference type="Proteomes" id="UP000765845"/>
    </source>
</evidence>
<feature type="domain" description="HTH araC/xylS-type" evidence="4">
    <location>
        <begin position="241"/>
        <end position="339"/>
    </location>
</feature>
<comment type="caution">
    <text evidence="5">The sequence shown here is derived from an EMBL/GenBank/DDBJ whole genome shotgun (WGS) entry which is preliminary data.</text>
</comment>
<protein>
    <submittedName>
        <fullName evidence="5">AraC family transcriptional regulator</fullName>
    </submittedName>
</protein>
<dbReference type="Pfam" id="PF12833">
    <property type="entry name" value="HTH_18"/>
    <property type="match status" value="1"/>
</dbReference>
<dbReference type="Gene3D" id="1.10.10.60">
    <property type="entry name" value="Homeodomain-like"/>
    <property type="match status" value="1"/>
</dbReference>
<evidence type="ECO:0000256" key="3">
    <source>
        <dbReference type="ARBA" id="ARBA00023163"/>
    </source>
</evidence>
<dbReference type="PANTHER" id="PTHR47894">
    <property type="entry name" value="HTH-TYPE TRANSCRIPTIONAL REGULATOR GADX"/>
    <property type="match status" value="1"/>
</dbReference>